<proteinExistence type="inferred from homology"/>
<dbReference type="Proteomes" id="UP000189703">
    <property type="component" value="Unplaced"/>
</dbReference>
<dbReference type="GO" id="GO:0016020">
    <property type="term" value="C:membrane"/>
    <property type="evidence" value="ECO:0007669"/>
    <property type="project" value="UniProtKB-SubCell"/>
</dbReference>
<dbReference type="GO" id="GO:0016491">
    <property type="term" value="F:oxidoreductase activity"/>
    <property type="evidence" value="ECO:0000318"/>
    <property type="project" value="GO_Central"/>
</dbReference>
<dbReference type="eggNOG" id="KOG1205">
    <property type="taxonomic scope" value="Eukaryota"/>
</dbReference>
<dbReference type="OMA" id="MSGIHGK"/>
<dbReference type="PROSITE" id="PS00061">
    <property type="entry name" value="ADH_SHORT"/>
    <property type="match status" value="1"/>
</dbReference>
<evidence type="ECO:0000256" key="2">
    <source>
        <dbReference type="ARBA" id="ARBA00006484"/>
    </source>
</evidence>
<dbReference type="Pfam" id="PF00106">
    <property type="entry name" value="adh_short"/>
    <property type="match status" value="1"/>
</dbReference>
<sequence length="328" mass="36558">MDLIHKVMNWVMPPLTLILLCLILPPLFIFRFIRAIVASFTMENMAGKVVLITGASSAIGEHIAYEYAKRGAYLVLVATREDCLGKVAGRARQLGSPDVVLICADVSQIKECKRFVEEAVNHHFGRLDHLVCNTGTESFGLFEDAADVAKFAPVMDVNFWGSVAPACFAIPHLRKSRGRIVVNASVLGWTVSPWASVYGATKAALVNFYETFRIDLKQEVKITTVAPAFIEAEMLQEKHSSNTGDIVADEKMRKIMVSLFAVRSSEECAKAIVNGACRGDRYVIEPPWYKVFILFQFVCPGLVQWCAHWLFTTSDQVPPRGCCKKRMF</sequence>
<accession>A0A1U8AUQ8</accession>
<dbReference type="PRINTS" id="PR00081">
    <property type="entry name" value="GDHRDH"/>
</dbReference>
<keyword evidence="4" id="KW-1185">Reference proteome</keyword>
<dbReference type="RefSeq" id="XP_010271841.1">
    <property type="nucleotide sequence ID" value="XM_010273539.2"/>
</dbReference>
<comment type="similarity">
    <text evidence="2">Belongs to the short-chain dehydrogenases/reductases (SDR) family.</text>
</comment>
<name>A0A1U8AUQ8_NELNU</name>
<reference evidence="5" key="1">
    <citation type="submission" date="2025-08" db="UniProtKB">
        <authorList>
            <consortium name="RefSeq"/>
        </authorList>
    </citation>
    <scope>IDENTIFICATION</scope>
</reference>
<evidence type="ECO:0000313" key="5">
    <source>
        <dbReference type="RefSeq" id="XP_010271841.1"/>
    </source>
</evidence>
<evidence type="ECO:0000313" key="4">
    <source>
        <dbReference type="Proteomes" id="UP000189703"/>
    </source>
</evidence>
<protein>
    <submittedName>
        <fullName evidence="5">11-beta-hydroxysteroid dehydrogenase-like 4A isoform X1</fullName>
    </submittedName>
</protein>
<dbReference type="InterPro" id="IPR002347">
    <property type="entry name" value="SDR_fam"/>
</dbReference>
<dbReference type="AlphaFoldDB" id="A0A1U8AUQ8"/>
<organism evidence="4 5">
    <name type="scientific">Nelumbo nucifera</name>
    <name type="common">Sacred lotus</name>
    <dbReference type="NCBI Taxonomy" id="4432"/>
    <lineage>
        <taxon>Eukaryota</taxon>
        <taxon>Viridiplantae</taxon>
        <taxon>Streptophyta</taxon>
        <taxon>Embryophyta</taxon>
        <taxon>Tracheophyta</taxon>
        <taxon>Spermatophyta</taxon>
        <taxon>Magnoliopsida</taxon>
        <taxon>Proteales</taxon>
        <taxon>Nelumbonaceae</taxon>
        <taxon>Nelumbo</taxon>
    </lineage>
</organism>
<evidence type="ECO:0000256" key="3">
    <source>
        <dbReference type="ARBA" id="ARBA00023002"/>
    </source>
</evidence>
<dbReference type="InterPro" id="IPR036291">
    <property type="entry name" value="NAD(P)-bd_dom_sf"/>
</dbReference>
<evidence type="ECO:0000256" key="1">
    <source>
        <dbReference type="ARBA" id="ARBA00004606"/>
    </source>
</evidence>
<dbReference type="InterPro" id="IPR020904">
    <property type="entry name" value="Sc_DH/Rdtase_CS"/>
</dbReference>
<dbReference type="STRING" id="4432.A0A1U8AUQ8"/>
<gene>
    <name evidence="5" type="primary">LOC104607815</name>
</gene>
<dbReference type="PANTHER" id="PTHR43391:SF78">
    <property type="entry name" value="11-BETA-HYDROXYSTEROID DEHYDROGENASE 1B-LIKE ISOFORM X1"/>
    <property type="match status" value="1"/>
</dbReference>
<dbReference type="SUPFAM" id="SSF51735">
    <property type="entry name" value="NAD(P)-binding Rossmann-fold domains"/>
    <property type="match status" value="1"/>
</dbReference>
<dbReference type="GO" id="GO:0005829">
    <property type="term" value="C:cytosol"/>
    <property type="evidence" value="ECO:0000318"/>
    <property type="project" value="GO_Central"/>
</dbReference>
<comment type="subcellular location">
    <subcellularLocation>
        <location evidence="1">Membrane</location>
        <topology evidence="1">Single-pass type II membrane protein</topology>
    </subcellularLocation>
</comment>
<dbReference type="KEGG" id="nnu:104607815"/>
<keyword evidence="3" id="KW-0560">Oxidoreductase</keyword>
<dbReference type="OrthoDB" id="1933717at2759"/>
<dbReference type="GeneID" id="104607815"/>
<dbReference type="Gene3D" id="3.40.50.720">
    <property type="entry name" value="NAD(P)-binding Rossmann-like Domain"/>
    <property type="match status" value="1"/>
</dbReference>
<dbReference type="PANTHER" id="PTHR43391">
    <property type="entry name" value="RETINOL DEHYDROGENASE-RELATED"/>
    <property type="match status" value="1"/>
</dbReference>